<accession>A0AAD7HC20</accession>
<proteinExistence type="predicted"/>
<evidence type="ECO:0000313" key="2">
    <source>
        <dbReference type="EMBL" id="KAJ7716447.1"/>
    </source>
</evidence>
<reference evidence="2" key="1">
    <citation type="submission" date="2023-03" db="EMBL/GenBank/DDBJ databases">
        <title>Massive genome expansion in bonnet fungi (Mycena s.s.) driven by repeated elements and novel gene families across ecological guilds.</title>
        <authorList>
            <consortium name="Lawrence Berkeley National Laboratory"/>
            <person name="Harder C.B."/>
            <person name="Miyauchi S."/>
            <person name="Viragh M."/>
            <person name="Kuo A."/>
            <person name="Thoen E."/>
            <person name="Andreopoulos B."/>
            <person name="Lu D."/>
            <person name="Skrede I."/>
            <person name="Drula E."/>
            <person name="Henrissat B."/>
            <person name="Morin E."/>
            <person name="Kohler A."/>
            <person name="Barry K."/>
            <person name="LaButti K."/>
            <person name="Morin E."/>
            <person name="Salamov A."/>
            <person name="Lipzen A."/>
            <person name="Mereny Z."/>
            <person name="Hegedus B."/>
            <person name="Baldrian P."/>
            <person name="Stursova M."/>
            <person name="Weitz H."/>
            <person name="Taylor A."/>
            <person name="Grigoriev I.V."/>
            <person name="Nagy L.G."/>
            <person name="Martin F."/>
            <person name="Kauserud H."/>
        </authorList>
    </citation>
    <scope>NUCLEOTIDE SEQUENCE</scope>
    <source>
        <strain evidence="2">CBHHK182m</strain>
    </source>
</reference>
<protein>
    <submittedName>
        <fullName evidence="2">Uncharacterized protein</fullName>
    </submittedName>
</protein>
<evidence type="ECO:0000313" key="3">
    <source>
        <dbReference type="Proteomes" id="UP001215598"/>
    </source>
</evidence>
<keyword evidence="3" id="KW-1185">Reference proteome</keyword>
<dbReference type="Proteomes" id="UP001215598">
    <property type="component" value="Unassembled WGS sequence"/>
</dbReference>
<dbReference type="EMBL" id="JARKIB010000291">
    <property type="protein sequence ID" value="KAJ7716447.1"/>
    <property type="molecule type" value="Genomic_DNA"/>
</dbReference>
<organism evidence="2 3">
    <name type="scientific">Mycena metata</name>
    <dbReference type="NCBI Taxonomy" id="1033252"/>
    <lineage>
        <taxon>Eukaryota</taxon>
        <taxon>Fungi</taxon>
        <taxon>Dikarya</taxon>
        <taxon>Basidiomycota</taxon>
        <taxon>Agaricomycotina</taxon>
        <taxon>Agaricomycetes</taxon>
        <taxon>Agaricomycetidae</taxon>
        <taxon>Agaricales</taxon>
        <taxon>Marasmiineae</taxon>
        <taxon>Mycenaceae</taxon>
        <taxon>Mycena</taxon>
    </lineage>
</organism>
<feature type="region of interest" description="Disordered" evidence="1">
    <location>
        <begin position="621"/>
        <end position="726"/>
    </location>
</feature>
<sequence length="726" mass="80494">MMVVVAAYVVAVDLGGYTDVRQMPDRNFSRFSTQKLQSDVFHVTLSRPPPFNSRWLARFRIEVLERPQVTAVRKKLGCPRSLASRRHTVLHPPDHPRSLDQQMYLDAGGGISEWPAPYPSVHHSASYRVFNIHVDKIFIDGIVILCGHGLPFNPETAEFVRLAGSSSWDDLRLTLCSLRGCSGPAGCKGPAARTKQLAGFKEAPGVLATFYFDEDALFLEGALILATPPYSRTFYPNIQYIVKEEKFTVHLWPRVVRRLILILNPSGKNLVEVTFRPPNKRLRDGDRVERVVHLGLDSPQTVVELVLLAAIPKMMGIEPTGGWARTELSYFKILKEENSVCHAHAMALKHKLKCSSAPSGRQLFTRELHSEIIEASKVRIANQGTSKAAAYRIEPKSINQREFDGNFLLVLGGLCQGGLFGNTEMVLFYTFRNPENATTYGGPWSEFAEAAIPREAGLDYTFDCISQNAGPQTHPQTTAVTDKNGVVIFPTIDLDTIPLGDLHFLLTDYFQMCWNHRDITVDHSIVPWVDIVSDPSKFYDTAAFIFRLPLKNPAEFSSVETLTFGQFFNSTEPILFRFKAGIVAGIQSSPPTLSPGPATLLLSPSPFNPTTQSPVLLRLTPAGHTSLSPPLTPVPTTPLASLKGNTPKRKQPRFTGDQEEDSDKNPSKRKKKKPVKKIEAIAALVCRSSRRPGKAINTPKKTVANDGPKQKKGYALVTDDEESSDE</sequence>
<gene>
    <name evidence="2" type="ORF">B0H16DRAFT_1476741</name>
</gene>
<comment type="caution">
    <text evidence="2">The sequence shown here is derived from an EMBL/GenBank/DDBJ whole genome shotgun (WGS) entry which is preliminary data.</text>
</comment>
<name>A0AAD7HC20_9AGAR</name>
<evidence type="ECO:0000256" key="1">
    <source>
        <dbReference type="SAM" id="MobiDB-lite"/>
    </source>
</evidence>
<dbReference type="AlphaFoldDB" id="A0AAD7HC20"/>